<proteinExistence type="inferred from homology"/>
<keyword evidence="4" id="KW-0547">Nucleotide-binding</keyword>
<dbReference type="EMBL" id="JAUJYW010000005">
    <property type="protein sequence ID" value="MDN8600433.1"/>
    <property type="molecule type" value="Genomic_DNA"/>
</dbReference>
<comment type="similarity">
    <text evidence="1 4">Belongs to the arsA ATPase family.</text>
</comment>
<dbReference type="SUPFAM" id="SSF52540">
    <property type="entry name" value="P-loop containing nucleoside triphosphate hydrolases"/>
    <property type="match status" value="2"/>
</dbReference>
<dbReference type="InterPro" id="IPR025723">
    <property type="entry name" value="ArsA/GET3_ATPase-like"/>
</dbReference>
<dbReference type="Pfam" id="PF02374">
    <property type="entry name" value="ArsA_ATPase"/>
    <property type="match status" value="2"/>
</dbReference>
<evidence type="ECO:0000313" key="7">
    <source>
        <dbReference type="Proteomes" id="UP001174867"/>
    </source>
</evidence>
<accession>A0ABT8PVY2</accession>
<feature type="domain" description="ArsA/GET3 Anion-transporting ATPase-like" evidence="5">
    <location>
        <begin position="329"/>
        <end position="474"/>
    </location>
</feature>
<reference evidence="6 7" key="1">
    <citation type="submission" date="2023-07" db="EMBL/GenBank/DDBJ databases">
        <title>Citrobacter selenititolerans sp. nov., isolated from seleniferous soil.</title>
        <authorList>
            <person name="Zhang S."/>
            <person name="Li K."/>
            <person name="Peng J."/>
            <person name="Wang H."/>
            <person name="Sun J."/>
            <person name="Guo Y."/>
        </authorList>
    </citation>
    <scope>NUCLEOTIDE SEQUENCE [LARGE SCALE GENOMIC DNA]</scope>
    <source>
        <strain evidence="6 7">S2-9</strain>
    </source>
</reference>
<sequence length="583" mass="63047">MKFLQNIPPYLFFTGKGGVGKTSISCATAIRLAEQGKRVLLVSTDPASNVGQVFGQTIGNTILPVTSVPGLSALEIDPQAAAQEYRARIVDPIKDLLPEDVIKSINEQLSGACTTEIAAFDEFTGLLTDASLLTRFDHIIFDTAPTGHTIRLLQLPGAWSSFIESNPDGASCLGPMAGLEKQREQYAHAVEALSDPKRTRLVLVARLQKSTLQEVARTHDELAAIGLKNQSLVINGVLPETDAASDTLTAAIGQREQEALANLPAGLSALPTDTLFLQPVNMVGVSALRGLLGPQPETASFSEEYIQQRPEIPSLSALIDEIARNEHGLIMLMGKGGVGKTTMAAAIAVRLAKMGFDVHLTTSDPAAHLSTTLNGSLNNLQVSRIDPHEETERYRQHVLETKGKALDDAGKRLLEEDLRSPCTEEIAVFQAFSRVIREAGKRFVVMDTAPTGHTLLLLDATGAYHREIAKKMGDKGHFTTPMMQLQDPERTKVLLVTLPETTPVLEAANLQADLERAGIHPWGWIINNSLSIADTRSPLLRLRAQQELPQIEAVKHQHASRVALIPLLASEPTGIEKLKQLAG</sequence>
<evidence type="ECO:0000256" key="4">
    <source>
        <dbReference type="PIRNR" id="PIRNR001327"/>
    </source>
</evidence>
<dbReference type="InterPro" id="IPR027541">
    <property type="entry name" value="Ars_ATPase"/>
</dbReference>
<keyword evidence="4" id="KW-1278">Translocase</keyword>
<dbReference type="EC" id="7.3.2.7" evidence="3 4"/>
<dbReference type="InterPro" id="IPR016300">
    <property type="entry name" value="ATPase_ArsA/GET3"/>
</dbReference>
<protein>
    <recommendedName>
        <fullName evidence="3 4">Arsenical pump-driving ATPase</fullName>
        <ecNumber evidence="3 4">7.3.2.7</ecNumber>
    </recommendedName>
</protein>
<organism evidence="6 7">
    <name type="scientific">Citrobacter enshiensis</name>
    <dbReference type="NCBI Taxonomy" id="2971264"/>
    <lineage>
        <taxon>Bacteria</taxon>
        <taxon>Pseudomonadati</taxon>
        <taxon>Pseudomonadota</taxon>
        <taxon>Gammaproteobacteria</taxon>
        <taxon>Enterobacterales</taxon>
        <taxon>Enterobacteriaceae</taxon>
        <taxon>Citrobacter</taxon>
    </lineage>
</organism>
<dbReference type="NCBIfam" id="TIGR00345">
    <property type="entry name" value="GET3_arsA_TRC40"/>
    <property type="match status" value="1"/>
</dbReference>
<evidence type="ECO:0000256" key="2">
    <source>
        <dbReference type="ARBA" id="ARBA00052296"/>
    </source>
</evidence>
<keyword evidence="4" id="KW-0067">ATP-binding</keyword>
<dbReference type="RefSeq" id="WP_301699413.1">
    <property type="nucleotide sequence ID" value="NZ_JAUJYW010000005.1"/>
</dbReference>
<dbReference type="PANTHER" id="PTHR10803">
    <property type="entry name" value="ARSENICAL PUMP-DRIVING ATPASE ARSENITE-TRANSLOCATING ATPASE"/>
    <property type="match status" value="1"/>
</dbReference>
<comment type="catalytic activity">
    <reaction evidence="2 4">
        <text>arsenite(in) + ATP + H2O = arsenite(out) + ADP + phosphate + H(+)</text>
        <dbReference type="Rhea" id="RHEA:11348"/>
        <dbReference type="ChEBI" id="CHEBI:15377"/>
        <dbReference type="ChEBI" id="CHEBI:15378"/>
        <dbReference type="ChEBI" id="CHEBI:29242"/>
        <dbReference type="ChEBI" id="CHEBI:30616"/>
        <dbReference type="ChEBI" id="CHEBI:43474"/>
        <dbReference type="ChEBI" id="CHEBI:456216"/>
        <dbReference type="EC" id="7.3.2.7"/>
    </reaction>
</comment>
<evidence type="ECO:0000256" key="3">
    <source>
        <dbReference type="NCBIfam" id="TIGR04291"/>
    </source>
</evidence>
<dbReference type="Proteomes" id="UP001174867">
    <property type="component" value="Unassembled WGS sequence"/>
</dbReference>
<dbReference type="Gene3D" id="3.40.50.300">
    <property type="entry name" value="P-loop containing nucleotide triphosphate hydrolases"/>
    <property type="match status" value="2"/>
</dbReference>
<gene>
    <name evidence="6" type="primary">arsA</name>
    <name evidence="6" type="ORF">Q0A17_13580</name>
</gene>
<comment type="caution">
    <text evidence="6">The sequence shown here is derived from an EMBL/GenBank/DDBJ whole genome shotgun (WGS) entry which is preliminary data.</text>
</comment>
<evidence type="ECO:0000259" key="5">
    <source>
        <dbReference type="Pfam" id="PF02374"/>
    </source>
</evidence>
<dbReference type="NCBIfam" id="TIGR04291">
    <property type="entry name" value="arsen_driv_ArsA"/>
    <property type="match status" value="1"/>
</dbReference>
<keyword evidence="4" id="KW-0059">Arsenical resistance</keyword>
<feature type="domain" description="ArsA/GET3 Anion-transporting ATPase-like" evidence="5">
    <location>
        <begin position="10"/>
        <end position="289"/>
    </location>
</feature>
<dbReference type="InterPro" id="IPR027417">
    <property type="entry name" value="P-loop_NTPase"/>
</dbReference>
<comment type="function">
    <text evidence="4">Anion-transporting ATPase.</text>
</comment>
<dbReference type="PIRSF" id="PIRSF001327">
    <property type="entry name" value="Arsenical_pump-driving_ATPase"/>
    <property type="match status" value="1"/>
</dbReference>
<name>A0ABT8PVY2_9ENTR</name>
<dbReference type="CDD" id="cd02035">
    <property type="entry name" value="ArsA"/>
    <property type="match status" value="2"/>
</dbReference>
<evidence type="ECO:0000313" key="6">
    <source>
        <dbReference type="EMBL" id="MDN8600433.1"/>
    </source>
</evidence>
<keyword evidence="7" id="KW-1185">Reference proteome</keyword>
<dbReference type="PANTHER" id="PTHR10803:SF3">
    <property type="entry name" value="ATPASE GET3"/>
    <property type="match status" value="1"/>
</dbReference>
<evidence type="ECO:0000256" key="1">
    <source>
        <dbReference type="ARBA" id="ARBA00011040"/>
    </source>
</evidence>